<keyword evidence="1" id="KW-0472">Membrane</keyword>
<evidence type="ECO:0000313" key="3">
    <source>
        <dbReference type="Proteomes" id="UP000219167"/>
    </source>
</evidence>
<evidence type="ECO:0000313" key="2">
    <source>
        <dbReference type="EMBL" id="SOC47780.1"/>
    </source>
</evidence>
<dbReference type="Proteomes" id="UP000219167">
    <property type="component" value="Unassembled WGS sequence"/>
</dbReference>
<keyword evidence="3" id="KW-1185">Reference proteome</keyword>
<evidence type="ECO:0000256" key="1">
    <source>
        <dbReference type="SAM" id="Phobius"/>
    </source>
</evidence>
<reference evidence="2 3" key="1">
    <citation type="submission" date="2017-08" db="EMBL/GenBank/DDBJ databases">
        <authorList>
            <person name="de Groot N.N."/>
        </authorList>
    </citation>
    <scope>NUCLEOTIDE SEQUENCE [LARGE SCALE GENOMIC DNA]</scope>
    <source>
        <strain evidence="2 3">JC85</strain>
    </source>
</reference>
<name>A0A285V150_9HYPH</name>
<dbReference type="AlphaFoldDB" id="A0A285V150"/>
<organism evidence="2 3">
    <name type="scientific">Rhizobium subbaraonis</name>
    <dbReference type="NCBI Taxonomy" id="908946"/>
    <lineage>
        <taxon>Bacteria</taxon>
        <taxon>Pseudomonadati</taxon>
        <taxon>Pseudomonadota</taxon>
        <taxon>Alphaproteobacteria</taxon>
        <taxon>Hyphomicrobiales</taxon>
        <taxon>Rhizobiaceae</taxon>
        <taxon>Rhizobium/Agrobacterium group</taxon>
        <taxon>Rhizobium</taxon>
    </lineage>
</organism>
<dbReference type="EMBL" id="OBQD01000033">
    <property type="protein sequence ID" value="SOC47780.1"/>
    <property type="molecule type" value="Genomic_DNA"/>
</dbReference>
<accession>A0A285V150</accession>
<keyword evidence="1" id="KW-1133">Transmembrane helix</keyword>
<feature type="transmembrane region" description="Helical" evidence="1">
    <location>
        <begin position="96"/>
        <end position="118"/>
    </location>
</feature>
<feature type="transmembrane region" description="Helical" evidence="1">
    <location>
        <begin position="139"/>
        <end position="158"/>
    </location>
</feature>
<feature type="transmembrane region" description="Helical" evidence="1">
    <location>
        <begin position="20"/>
        <end position="42"/>
    </location>
</feature>
<proteinExistence type="predicted"/>
<feature type="transmembrane region" description="Helical" evidence="1">
    <location>
        <begin position="170"/>
        <end position="192"/>
    </location>
</feature>
<dbReference type="RefSeq" id="WP_097143102.1">
    <property type="nucleotide sequence ID" value="NZ_OBQD01000033.1"/>
</dbReference>
<protein>
    <submittedName>
        <fullName evidence="2">Uncharacterized protein</fullName>
    </submittedName>
</protein>
<dbReference type="OrthoDB" id="6088222at2"/>
<keyword evidence="1" id="KW-0812">Transmembrane</keyword>
<sequence>MDFLIWPASDVTVSYCRTALRLLHFGGLVLGAGGAVYVDLLIQRYSRKGMTDEAFGLLAATSQLVAVGLALLWISGLGFLVLYGLAEPAKLNNPKIYAKMTIVAMLSANGVFVHRLVMPFMRQRIGRPLMAGLHSRVRFALIACASVSIVSWSMPAVLGAAPQLNVVAPYWSIMAVYALLLLLGFAVIALVMTEAGALRNKSDENMRMPFAPALREGAAE</sequence>
<gene>
    <name evidence="2" type="ORF">SAMN05892877_1332</name>
</gene>
<feature type="transmembrane region" description="Helical" evidence="1">
    <location>
        <begin position="54"/>
        <end position="84"/>
    </location>
</feature>